<reference evidence="5" key="1">
    <citation type="submission" date="2022-05" db="EMBL/GenBank/DDBJ databases">
        <title>Genomic analysis of Brachybacterium sp. CBA3104.</title>
        <authorList>
            <person name="Roh S.W."/>
            <person name="Kim Y.B."/>
            <person name="Kim Y."/>
        </authorList>
    </citation>
    <scope>NUCLEOTIDE SEQUENCE</scope>
    <source>
        <strain evidence="5">CBA3104</strain>
    </source>
</reference>
<dbReference type="PANTHER" id="PTHR43420">
    <property type="entry name" value="ACETYLTRANSFERASE"/>
    <property type="match status" value="1"/>
</dbReference>
<dbReference type="SUPFAM" id="SSF55729">
    <property type="entry name" value="Acyl-CoA N-acyltransferases (Nat)"/>
    <property type="match status" value="1"/>
</dbReference>
<dbReference type="Pfam" id="PF00583">
    <property type="entry name" value="Acetyltransf_1"/>
    <property type="match status" value="1"/>
</dbReference>
<feature type="domain" description="N-acetyltransferase" evidence="4">
    <location>
        <begin position="210"/>
        <end position="367"/>
    </location>
</feature>
<keyword evidence="1 5" id="KW-0808">Transferase</keyword>
<dbReference type="PROSITE" id="PS51186">
    <property type="entry name" value="GNAT"/>
    <property type="match status" value="1"/>
</dbReference>
<dbReference type="InterPro" id="IPR000182">
    <property type="entry name" value="GNAT_dom"/>
</dbReference>
<feature type="compositionally biased region" description="Low complexity" evidence="3">
    <location>
        <begin position="369"/>
        <end position="384"/>
    </location>
</feature>
<dbReference type="Gene3D" id="3.40.630.30">
    <property type="match status" value="1"/>
</dbReference>
<dbReference type="PANTHER" id="PTHR43420:SF47">
    <property type="entry name" value="N-ACETYLTRANSFERASE DOMAIN-CONTAINING PROTEIN"/>
    <property type="match status" value="1"/>
</dbReference>
<keyword evidence="6" id="KW-1185">Reference proteome</keyword>
<evidence type="ECO:0000313" key="6">
    <source>
        <dbReference type="Proteomes" id="UP001055868"/>
    </source>
</evidence>
<evidence type="ECO:0000313" key="5">
    <source>
        <dbReference type="EMBL" id="UQN29691.1"/>
    </source>
</evidence>
<dbReference type="Proteomes" id="UP001055868">
    <property type="component" value="Chromosome"/>
</dbReference>
<dbReference type="GO" id="GO:0016746">
    <property type="term" value="F:acyltransferase activity"/>
    <property type="evidence" value="ECO:0007669"/>
    <property type="project" value="UniProtKB-KW"/>
</dbReference>
<dbReference type="InterPro" id="IPR016181">
    <property type="entry name" value="Acyl_CoA_acyltransferase"/>
</dbReference>
<dbReference type="EMBL" id="CP097218">
    <property type="protein sequence ID" value="UQN29691.1"/>
    <property type="molecule type" value="Genomic_DNA"/>
</dbReference>
<dbReference type="EC" id="2.3.1.-" evidence="5"/>
<keyword evidence="2 5" id="KW-0012">Acyltransferase</keyword>
<gene>
    <name evidence="5" type="ORF">M4486_19005</name>
</gene>
<feature type="compositionally biased region" description="Basic and acidic residues" evidence="3">
    <location>
        <begin position="351"/>
        <end position="367"/>
    </location>
</feature>
<name>A0ABY4N556_9MICO</name>
<protein>
    <submittedName>
        <fullName evidence="5">GNAT family N-acetyltransferase</fullName>
        <ecNumber evidence="5">2.3.1.-</ecNumber>
    </submittedName>
</protein>
<proteinExistence type="predicted"/>
<evidence type="ECO:0000256" key="1">
    <source>
        <dbReference type="ARBA" id="ARBA00022679"/>
    </source>
</evidence>
<evidence type="ECO:0000256" key="3">
    <source>
        <dbReference type="SAM" id="MobiDB-lite"/>
    </source>
</evidence>
<accession>A0ABY4N556</accession>
<dbReference type="InterPro" id="IPR050680">
    <property type="entry name" value="YpeA/RimI_acetyltransf"/>
</dbReference>
<evidence type="ECO:0000256" key="2">
    <source>
        <dbReference type="ARBA" id="ARBA00023315"/>
    </source>
</evidence>
<sequence>MLLSDHVPPRLPEIPGLRLASRVPMEADVEPVAALLGAAQDAVDPDAAPIDVDHLRSQMVGLRSWSRRQVVIVPAEPDGTIRADALPIAWIALEDRAQGRTDLQSVIAADAPARDELSAALIAWAVEVAGSFARHRGVDSTQLSVDIDERDADRAAQLAAGGLEKVRTWLHMRRGVLAQEADSLPGPRPGVRVRSVHLHPSGLPVAQDVRSVHRMLEESFADHFSSYRESFAEFSQRLVESPEEADWDLWWIAEIDHDGDGAWLPAGGLVASTRPAHETGHGRVGEGTYLDYLGVHRSARGHGVAKALLRAAIADAARRGRDHVDLEVDADSPTSADGLYRSMGWETFERTQSWHRDVPPHPSRLLEPEQAQEQAQEQTQTQTA</sequence>
<feature type="region of interest" description="Disordered" evidence="3">
    <location>
        <begin position="351"/>
        <end position="384"/>
    </location>
</feature>
<evidence type="ECO:0000259" key="4">
    <source>
        <dbReference type="PROSITE" id="PS51186"/>
    </source>
</evidence>
<organism evidence="5 6">
    <name type="scientific">Brachybacterium kimchii</name>
    <dbReference type="NCBI Taxonomy" id="2942909"/>
    <lineage>
        <taxon>Bacteria</taxon>
        <taxon>Bacillati</taxon>
        <taxon>Actinomycetota</taxon>
        <taxon>Actinomycetes</taxon>
        <taxon>Micrococcales</taxon>
        <taxon>Dermabacteraceae</taxon>
        <taxon>Brachybacterium</taxon>
    </lineage>
</organism>
<dbReference type="RefSeq" id="WP_249478882.1">
    <property type="nucleotide sequence ID" value="NZ_CP097218.1"/>
</dbReference>